<reference evidence="18" key="1">
    <citation type="submission" date="2021-01" db="UniProtKB">
        <authorList>
            <consortium name="EnsemblMetazoa"/>
        </authorList>
    </citation>
    <scope>IDENTIFICATION</scope>
</reference>
<evidence type="ECO:0000259" key="17">
    <source>
        <dbReference type="PROSITE" id="PS50026"/>
    </source>
</evidence>
<evidence type="ECO:0000313" key="19">
    <source>
        <dbReference type="Proteomes" id="UP000594262"/>
    </source>
</evidence>
<dbReference type="OrthoDB" id="1055097at2759"/>
<evidence type="ECO:0000256" key="8">
    <source>
        <dbReference type="ARBA" id="ARBA00022989"/>
    </source>
</evidence>
<organism evidence="18 19">
    <name type="scientific">Clytia hemisphaerica</name>
    <dbReference type="NCBI Taxonomy" id="252671"/>
    <lineage>
        <taxon>Eukaryota</taxon>
        <taxon>Metazoa</taxon>
        <taxon>Cnidaria</taxon>
        <taxon>Hydrozoa</taxon>
        <taxon>Hydroidolina</taxon>
        <taxon>Leptothecata</taxon>
        <taxon>Obeliida</taxon>
        <taxon>Clytiidae</taxon>
        <taxon>Clytia</taxon>
    </lineage>
</organism>
<keyword evidence="2" id="KW-0813">Transport</keyword>
<evidence type="ECO:0000256" key="4">
    <source>
        <dbReference type="ARBA" id="ARBA00022614"/>
    </source>
</evidence>
<dbReference type="InterPro" id="IPR051432">
    <property type="entry name" value="KCNMA1_auxiliary"/>
</dbReference>
<name>A0A7M5X5L3_9CNID</name>
<dbReference type="InterPro" id="IPR001611">
    <property type="entry name" value="Leu-rich_rpt"/>
</dbReference>
<keyword evidence="4" id="KW-0433">Leucine-rich repeat</keyword>
<proteinExistence type="predicted"/>
<dbReference type="RefSeq" id="XP_066922741.1">
    <property type="nucleotide sequence ID" value="XM_067066640.1"/>
</dbReference>
<keyword evidence="9" id="KW-0406">Ion transport</keyword>
<keyword evidence="5 15" id="KW-0812">Transmembrane</keyword>
<evidence type="ECO:0000256" key="2">
    <source>
        <dbReference type="ARBA" id="ARBA00022448"/>
    </source>
</evidence>
<evidence type="ECO:0000256" key="7">
    <source>
        <dbReference type="ARBA" id="ARBA00022737"/>
    </source>
</evidence>
<dbReference type="Pfam" id="PF13855">
    <property type="entry name" value="LRR_8"/>
    <property type="match status" value="2"/>
</dbReference>
<evidence type="ECO:0000256" key="15">
    <source>
        <dbReference type="SAM" id="Phobius"/>
    </source>
</evidence>
<evidence type="ECO:0000256" key="3">
    <source>
        <dbReference type="ARBA" id="ARBA00022475"/>
    </source>
</evidence>
<dbReference type="Gene3D" id="2.10.25.10">
    <property type="entry name" value="Laminin"/>
    <property type="match status" value="1"/>
</dbReference>
<dbReference type="AlphaFoldDB" id="A0A7M5X5L3"/>
<dbReference type="PROSITE" id="PS00022">
    <property type="entry name" value="EGF_1"/>
    <property type="match status" value="1"/>
</dbReference>
<dbReference type="SUPFAM" id="SSF57196">
    <property type="entry name" value="EGF/Laminin"/>
    <property type="match status" value="1"/>
</dbReference>
<dbReference type="GeneID" id="136810072"/>
<keyword evidence="12" id="KW-0407">Ion channel</keyword>
<dbReference type="GO" id="GO:0034220">
    <property type="term" value="P:monoatomic ion transmembrane transport"/>
    <property type="evidence" value="ECO:0007669"/>
    <property type="project" value="UniProtKB-KW"/>
</dbReference>
<feature type="transmembrane region" description="Helical" evidence="15">
    <location>
        <begin position="465"/>
        <end position="486"/>
    </location>
</feature>
<evidence type="ECO:0000313" key="18">
    <source>
        <dbReference type="EnsemblMetazoa" id="CLYHEMP018120.1"/>
    </source>
</evidence>
<sequence length="513" mass="58242">MITLSWKEFTILVLLSLGHFRTIFADTTCSMKTRCQITETSSGDKVNVDCSNKNINDSCLYRILSTYSNISQVEDLNLSKNRLSKFIINNNPIRTVLQSLLYLNLSKNSFTTTPSLLTEQMPQLLELDLSYNKLHNISSRDFLNTTGFRTGIPSLMILHLNHNRISTLHDQPFIQGFQNLQRLFLNNNLFDFSDSWQLEGLSKLIILDLSYNHIARLDTQTLTFSKQLSFLYLHHNQIQDLWSLTFVEFRQMSYLSLSHNNITRIHNYAISKSLIETLDLSHNRINIIPLESFMDTDIYKLYLGHNPLKCDCKLRKVLDITVNQYVEGTCTTDNLFNKLNNITDTLLEIKCDACQIIDCQIHEKCIIVQSDVFPKKPTPKCVCRYGKLPDGGCDPLPRCNLECQNNASCIVSTAATSKCVCTANFTGKLCESHFNGSLTTSSPTARNTQRPGVTPLRKHSPLSTGVIVVVSLVSVVIGLIFGVYLYRRITLGAKVPHKQYKPFFIRGDDLLKG</sequence>
<evidence type="ECO:0000256" key="11">
    <source>
        <dbReference type="ARBA" id="ARBA00023157"/>
    </source>
</evidence>
<dbReference type="InterPro" id="IPR000742">
    <property type="entry name" value="EGF"/>
</dbReference>
<keyword evidence="11 13" id="KW-1015">Disulfide bond</keyword>
<keyword evidence="3" id="KW-1003">Cell membrane</keyword>
<feature type="compositionally biased region" description="Polar residues" evidence="14">
    <location>
        <begin position="437"/>
        <end position="451"/>
    </location>
</feature>
<dbReference type="EnsemblMetazoa" id="CLYHEMT018120.1">
    <property type="protein sequence ID" value="CLYHEMP018120.1"/>
    <property type="gene ID" value="CLYHEMG018120"/>
</dbReference>
<feature type="disulfide bond" evidence="13">
    <location>
        <begin position="421"/>
        <end position="430"/>
    </location>
</feature>
<dbReference type="SMART" id="SM00369">
    <property type="entry name" value="LRR_TYP"/>
    <property type="match status" value="8"/>
</dbReference>
<accession>A0A7M5X5L3</accession>
<dbReference type="Proteomes" id="UP000594262">
    <property type="component" value="Unplaced"/>
</dbReference>
<feature type="region of interest" description="Disordered" evidence="14">
    <location>
        <begin position="437"/>
        <end position="456"/>
    </location>
</feature>
<comment type="subcellular location">
    <subcellularLocation>
        <location evidence="1">Cell membrane</location>
        <topology evidence="1">Single-pass membrane protein</topology>
    </subcellularLocation>
</comment>
<keyword evidence="13" id="KW-0245">EGF-like domain</keyword>
<keyword evidence="10 15" id="KW-0472">Membrane</keyword>
<evidence type="ECO:0000256" key="1">
    <source>
        <dbReference type="ARBA" id="ARBA00004162"/>
    </source>
</evidence>
<evidence type="ECO:0000256" key="6">
    <source>
        <dbReference type="ARBA" id="ARBA00022729"/>
    </source>
</evidence>
<dbReference type="InterPro" id="IPR032675">
    <property type="entry name" value="LRR_dom_sf"/>
</dbReference>
<dbReference type="PANTHER" id="PTHR46473:SF23">
    <property type="entry name" value="GH08155P"/>
    <property type="match status" value="1"/>
</dbReference>
<dbReference type="PROSITE" id="PS50026">
    <property type="entry name" value="EGF_3"/>
    <property type="match status" value="1"/>
</dbReference>
<dbReference type="GO" id="GO:0005886">
    <property type="term" value="C:plasma membrane"/>
    <property type="evidence" value="ECO:0007669"/>
    <property type="project" value="UniProtKB-SubCell"/>
</dbReference>
<evidence type="ECO:0000256" key="5">
    <source>
        <dbReference type="ARBA" id="ARBA00022692"/>
    </source>
</evidence>
<feature type="signal peptide" evidence="16">
    <location>
        <begin position="1"/>
        <end position="25"/>
    </location>
</feature>
<dbReference type="PROSITE" id="PS51450">
    <property type="entry name" value="LRR"/>
    <property type="match status" value="5"/>
</dbReference>
<dbReference type="SMART" id="SM00181">
    <property type="entry name" value="EGF"/>
    <property type="match status" value="2"/>
</dbReference>
<keyword evidence="6 16" id="KW-0732">Signal</keyword>
<keyword evidence="8 15" id="KW-1133">Transmembrane helix</keyword>
<dbReference type="SUPFAM" id="SSF52047">
    <property type="entry name" value="RNI-like"/>
    <property type="match status" value="1"/>
</dbReference>
<dbReference type="Gene3D" id="3.80.10.10">
    <property type="entry name" value="Ribonuclease Inhibitor"/>
    <property type="match status" value="2"/>
</dbReference>
<feature type="domain" description="EGF-like" evidence="17">
    <location>
        <begin position="395"/>
        <end position="431"/>
    </location>
</feature>
<comment type="caution">
    <text evidence="13">Lacks conserved residue(s) required for the propagation of feature annotation.</text>
</comment>
<dbReference type="PANTHER" id="PTHR46473">
    <property type="entry name" value="GH08155P"/>
    <property type="match status" value="1"/>
</dbReference>
<feature type="chain" id="PRO_5029789106" description="EGF-like domain-containing protein" evidence="16">
    <location>
        <begin position="26"/>
        <end position="513"/>
    </location>
</feature>
<evidence type="ECO:0000256" key="10">
    <source>
        <dbReference type="ARBA" id="ARBA00023136"/>
    </source>
</evidence>
<evidence type="ECO:0000256" key="13">
    <source>
        <dbReference type="PROSITE-ProRule" id="PRU00076"/>
    </source>
</evidence>
<evidence type="ECO:0000256" key="12">
    <source>
        <dbReference type="ARBA" id="ARBA00023303"/>
    </source>
</evidence>
<dbReference type="InterPro" id="IPR003591">
    <property type="entry name" value="Leu-rich_rpt_typical-subtyp"/>
</dbReference>
<evidence type="ECO:0000256" key="16">
    <source>
        <dbReference type="SAM" id="SignalP"/>
    </source>
</evidence>
<evidence type="ECO:0000256" key="14">
    <source>
        <dbReference type="SAM" id="MobiDB-lite"/>
    </source>
</evidence>
<keyword evidence="7" id="KW-0677">Repeat</keyword>
<feature type="disulfide bond" evidence="13">
    <location>
        <begin position="399"/>
        <end position="409"/>
    </location>
</feature>
<keyword evidence="19" id="KW-1185">Reference proteome</keyword>
<evidence type="ECO:0000256" key="9">
    <source>
        <dbReference type="ARBA" id="ARBA00023065"/>
    </source>
</evidence>
<protein>
    <recommendedName>
        <fullName evidence="17">EGF-like domain-containing protein</fullName>
    </recommendedName>
</protein>